<feature type="region of interest" description="Disordered" evidence="1">
    <location>
        <begin position="1"/>
        <end position="44"/>
    </location>
</feature>
<dbReference type="Proteomes" id="UP000019024">
    <property type="component" value="Chromosome"/>
</dbReference>
<dbReference type="AlphaFoldDB" id="W0JU30"/>
<evidence type="ECO:0000256" key="1">
    <source>
        <dbReference type="SAM" id="MobiDB-lite"/>
    </source>
</evidence>
<keyword evidence="3" id="KW-1185">Reference proteome</keyword>
<name>W0JU30_9EURY</name>
<dbReference type="EMBL" id="CP007055">
    <property type="protein sequence ID" value="AHG00760.1"/>
    <property type="molecule type" value="Genomic_DNA"/>
</dbReference>
<dbReference type="KEGG" id="hlr:HALLA_06270"/>
<evidence type="ECO:0000313" key="2">
    <source>
        <dbReference type="EMBL" id="AHG00760.1"/>
    </source>
</evidence>
<reference evidence="2 3" key="1">
    <citation type="submission" date="2014-01" db="EMBL/GenBank/DDBJ databases">
        <authorList>
            <consortium name="DOE Joint Genome Institute"/>
            <person name="Anderson I."/>
            <person name="Huntemann M."/>
            <person name="Han J."/>
            <person name="Chen A."/>
            <person name="Kyrpides N."/>
            <person name="Mavromatis K."/>
            <person name="Markowitz V."/>
            <person name="Palaniappan K."/>
            <person name="Ivanova N."/>
            <person name="Schaumberg A."/>
            <person name="Pati A."/>
            <person name="Liolios K."/>
            <person name="Nordberg H.P."/>
            <person name="Cantor M.N."/>
            <person name="Hua S.X."/>
            <person name="Woyke T."/>
        </authorList>
    </citation>
    <scope>NUCLEOTIDE SEQUENCE [LARGE SCALE GENOMIC DNA]</scope>
    <source>
        <strain evidence="2 3">XH-48</strain>
    </source>
</reference>
<protein>
    <submittedName>
        <fullName evidence="2">Uncharacterized protein</fullName>
    </submittedName>
</protein>
<evidence type="ECO:0000313" key="3">
    <source>
        <dbReference type="Proteomes" id="UP000019024"/>
    </source>
</evidence>
<accession>W0JU30</accession>
<sequence>MRKLVGEPAASSVHGTSNRESGNYKATRKTTAKTVENDDDRNLR</sequence>
<dbReference type="HOGENOM" id="CLU_3210642_0_0_2"/>
<organism evidence="2 3">
    <name type="scientific">Halostagnicola larsenii XH-48</name>
    <dbReference type="NCBI Taxonomy" id="797299"/>
    <lineage>
        <taxon>Archaea</taxon>
        <taxon>Methanobacteriati</taxon>
        <taxon>Methanobacteriota</taxon>
        <taxon>Stenosarchaea group</taxon>
        <taxon>Halobacteria</taxon>
        <taxon>Halobacteriales</taxon>
        <taxon>Natrialbaceae</taxon>
        <taxon>Halostagnicola</taxon>
    </lineage>
</organism>
<gene>
    <name evidence="2" type="ORF">HALLA_06270</name>
</gene>
<proteinExistence type="predicted"/>